<gene>
    <name evidence="1" type="ORF">I0D00_17545</name>
</gene>
<comment type="caution">
    <text evidence="1">The sequence shown here is derived from an EMBL/GenBank/DDBJ whole genome shotgun (WGS) entry which is preliminary data.</text>
</comment>
<dbReference type="Proteomes" id="UP001196601">
    <property type="component" value="Unassembled WGS sequence"/>
</dbReference>
<dbReference type="SUPFAM" id="SSF51679">
    <property type="entry name" value="Bacterial luciferase-like"/>
    <property type="match status" value="1"/>
</dbReference>
<keyword evidence="2" id="KW-1185">Reference proteome</keyword>
<protein>
    <recommendedName>
        <fullName evidence="3">Luciferase-like domain-containing protein</fullName>
    </recommendedName>
</protein>
<dbReference type="EMBL" id="JADPMV010000002">
    <property type="protein sequence ID" value="MBS7663733.1"/>
    <property type="molecule type" value="Genomic_DNA"/>
</dbReference>
<organism evidence="1 2">
    <name type="scientific">Pseudomonas lalucatii</name>
    <dbReference type="NCBI Taxonomy" id="1424203"/>
    <lineage>
        <taxon>Bacteria</taxon>
        <taxon>Pseudomonadati</taxon>
        <taxon>Pseudomonadota</taxon>
        <taxon>Gammaproteobacteria</taxon>
        <taxon>Pseudomonadales</taxon>
        <taxon>Pseudomonadaceae</taxon>
        <taxon>Pseudomonas</taxon>
    </lineage>
</organism>
<accession>A0ABS5Q597</accession>
<dbReference type="RefSeq" id="WP_213641103.1">
    <property type="nucleotide sequence ID" value="NZ_JADPMV010000002.1"/>
</dbReference>
<reference evidence="1 2" key="1">
    <citation type="journal article" date="2021" name="Syst. Appl. Microbiol.">
        <title>Pseudomonas lalucatii sp. nov. isolated from Vallgornera, a karstic cave in Mallorca, Western Mediterranean.</title>
        <authorList>
            <person name="Busquets A."/>
            <person name="Mulet M."/>
            <person name="Gomila M."/>
            <person name="Garcia-Valdes E."/>
        </authorList>
    </citation>
    <scope>NUCLEOTIDE SEQUENCE [LARGE SCALE GENOMIC DNA]</scope>
    <source>
        <strain evidence="1 2">R1b54</strain>
    </source>
</reference>
<dbReference type="InterPro" id="IPR036661">
    <property type="entry name" value="Luciferase-like_sf"/>
</dbReference>
<evidence type="ECO:0000313" key="1">
    <source>
        <dbReference type="EMBL" id="MBS7663733.1"/>
    </source>
</evidence>
<sequence>MPGAIDASAFRPINRGYDRVFRPGRLSLGLVLPLERYASGPVPTLTQHLERVQLAEALGFSAVWLRDVPFNVPSFGDAGQVFDPFVYLGLRLGMDHLRDYLEALEEIGVNHVALNLRFNRADLPSTLRRLAEALLPDFAA</sequence>
<name>A0ABS5Q597_9PSED</name>
<dbReference type="Gene3D" id="3.20.20.30">
    <property type="entry name" value="Luciferase-like domain"/>
    <property type="match status" value="1"/>
</dbReference>
<proteinExistence type="predicted"/>
<evidence type="ECO:0008006" key="3">
    <source>
        <dbReference type="Google" id="ProtNLM"/>
    </source>
</evidence>
<evidence type="ECO:0000313" key="2">
    <source>
        <dbReference type="Proteomes" id="UP001196601"/>
    </source>
</evidence>